<dbReference type="PANTHER" id="PTHR18867:SF12">
    <property type="entry name" value="DNA REPAIR PROTEIN RAD50"/>
    <property type="match status" value="1"/>
</dbReference>
<keyword evidence="3" id="KW-1185">Reference proteome</keyword>
<keyword evidence="1" id="KW-0175">Coiled coil</keyword>
<gene>
    <name evidence="2" type="primary">RAD50_1</name>
    <name evidence="2" type="ORF">MHBO_000994</name>
</gene>
<sequence length="362" mass="42769">MSLSKLRKNESEYQNLVNEEKRFLNEIKTNKQNLKALKTKIGKMDIIDVEKSINEIQKEMRENSLNFKMKKDEKEEEIKKLEKEKTEFESVLKHLKLYSSLEIERKQIKRLFEKNKKKKSSLEQVLKTEEKSILEIRESLKEKEQKVKNFEQNAKFRETEKEYLKIVKERNDLKSKVERSFGENELFSKYEEAKKKIGDLKKMFFESDGRKSAFKDQAIEISNTIKNNESFEMIEDHFKDTLINLETNLVANKDLDLYQKALDNALIEFHSIKMKEINAILKKYWKLVYKGNDIDFIEIVSNCDENTVQRTSNRNYNYFVLMVCGDAKLEMKGRCSAGQKVLASLLIRLSLAGSFPKPKNFC</sequence>
<accession>A0ABV2AHG8</accession>
<feature type="coiled-coil region" evidence="1">
    <location>
        <begin position="64"/>
        <end position="98"/>
    </location>
</feature>
<dbReference type="PANTHER" id="PTHR18867">
    <property type="entry name" value="RAD50"/>
    <property type="match status" value="1"/>
</dbReference>
<evidence type="ECO:0000313" key="2">
    <source>
        <dbReference type="EMBL" id="MES1919130.1"/>
    </source>
</evidence>
<evidence type="ECO:0000256" key="1">
    <source>
        <dbReference type="SAM" id="Coils"/>
    </source>
</evidence>
<name>A0ABV2AHG8_9EUKA</name>
<reference evidence="2 3" key="1">
    <citation type="journal article" date="2024" name="BMC Biol.">
        <title>Comparative genomics of Ascetosporea gives new insight into the evolutionary basis for animal parasitism in Rhizaria.</title>
        <authorList>
            <person name="Hiltunen Thoren M."/>
            <person name="Onut-Brannstrom I."/>
            <person name="Alfjorden A."/>
            <person name="Peckova H."/>
            <person name="Swords F."/>
            <person name="Hooper C."/>
            <person name="Holzer A.S."/>
            <person name="Bass D."/>
            <person name="Burki F."/>
        </authorList>
    </citation>
    <scope>NUCLEOTIDE SEQUENCE [LARGE SCALE GENOMIC DNA]</scope>
    <source>
        <strain evidence="2">20-A016</strain>
    </source>
</reference>
<feature type="coiled-coil region" evidence="1">
    <location>
        <begin position="126"/>
        <end position="160"/>
    </location>
</feature>
<dbReference type="Proteomes" id="UP001439008">
    <property type="component" value="Unassembled WGS sequence"/>
</dbReference>
<dbReference type="EMBL" id="JBDODL010000206">
    <property type="protein sequence ID" value="MES1919130.1"/>
    <property type="molecule type" value="Genomic_DNA"/>
</dbReference>
<organism evidence="2 3">
    <name type="scientific">Bonamia ostreae</name>
    <dbReference type="NCBI Taxonomy" id="126728"/>
    <lineage>
        <taxon>Eukaryota</taxon>
        <taxon>Sar</taxon>
        <taxon>Rhizaria</taxon>
        <taxon>Endomyxa</taxon>
        <taxon>Ascetosporea</taxon>
        <taxon>Haplosporida</taxon>
        <taxon>Bonamia</taxon>
    </lineage>
</organism>
<comment type="caution">
    <text evidence="2">The sequence shown here is derived from an EMBL/GenBank/DDBJ whole genome shotgun (WGS) entry which is preliminary data.</text>
</comment>
<evidence type="ECO:0000313" key="3">
    <source>
        <dbReference type="Proteomes" id="UP001439008"/>
    </source>
</evidence>
<protein>
    <submittedName>
        <fullName evidence="2">DNA repair protein rad50</fullName>
    </submittedName>
</protein>
<proteinExistence type="predicted"/>